<name>A0A369A3B4_9FLAO</name>
<dbReference type="PROSITE" id="PS50110">
    <property type="entry name" value="RESPONSE_REGULATORY"/>
    <property type="match status" value="1"/>
</dbReference>
<keyword evidence="4" id="KW-1185">Reference proteome</keyword>
<gene>
    <name evidence="3" type="ORF">DES35_102148</name>
</gene>
<dbReference type="PANTHER" id="PTHR44520">
    <property type="entry name" value="RESPONSE REGULATOR RCP1-RELATED"/>
    <property type="match status" value="1"/>
</dbReference>
<feature type="modified residue" description="4-aspartylphosphate" evidence="1">
    <location>
        <position position="61"/>
    </location>
</feature>
<evidence type="ECO:0000313" key="3">
    <source>
        <dbReference type="EMBL" id="RCX03695.1"/>
    </source>
</evidence>
<reference evidence="3 4" key="1">
    <citation type="submission" date="2018-07" db="EMBL/GenBank/DDBJ databases">
        <title>Genomic Encyclopedia of Type Strains, Phase IV (KMG-IV): sequencing the most valuable type-strain genomes for metagenomic binning, comparative biology and taxonomic classification.</title>
        <authorList>
            <person name="Goeker M."/>
        </authorList>
    </citation>
    <scope>NUCLEOTIDE SEQUENCE [LARGE SCALE GENOMIC DNA]</scope>
    <source>
        <strain evidence="3 4">DSM 21410</strain>
    </source>
</reference>
<comment type="caution">
    <text evidence="3">The sequence shown here is derived from an EMBL/GenBank/DDBJ whole genome shotgun (WGS) entry which is preliminary data.</text>
</comment>
<evidence type="ECO:0000256" key="1">
    <source>
        <dbReference type="PROSITE-ProRule" id="PRU00169"/>
    </source>
</evidence>
<accession>A0A369A3B4</accession>
<dbReference type="EMBL" id="QPJS01000002">
    <property type="protein sequence ID" value="RCX03695.1"/>
    <property type="molecule type" value="Genomic_DNA"/>
</dbReference>
<dbReference type="PANTHER" id="PTHR44520:SF2">
    <property type="entry name" value="RESPONSE REGULATOR RCP1"/>
    <property type="match status" value="1"/>
</dbReference>
<evidence type="ECO:0000259" key="2">
    <source>
        <dbReference type="PROSITE" id="PS50110"/>
    </source>
</evidence>
<dbReference type="AlphaFoldDB" id="A0A369A3B4"/>
<feature type="domain" description="Response regulatory" evidence="2">
    <location>
        <begin position="5"/>
        <end position="128"/>
    </location>
</feature>
<evidence type="ECO:0000313" key="4">
    <source>
        <dbReference type="Proteomes" id="UP000253517"/>
    </source>
</evidence>
<dbReference type="InterPro" id="IPR052893">
    <property type="entry name" value="TCS_response_regulator"/>
</dbReference>
<dbReference type="RefSeq" id="WP_051889345.1">
    <property type="nucleotide sequence ID" value="NZ_BHZF01000002.1"/>
</dbReference>
<dbReference type="Gene3D" id="3.40.50.2300">
    <property type="match status" value="1"/>
</dbReference>
<sequence length="135" mass="15564">MKRYEVLNIDDDKITLMLHNIIVKSTKLPLDIKDFESAETTVEYLKAHSGIEDTFFFIMLDINMPGMSGWDFLEYLEGRPEIQCSVAMITSSIDGRDKEIASQHKLVTAFYVKPINREDVIKFFTQGGIFSELQF</sequence>
<dbReference type="Proteomes" id="UP000253517">
    <property type="component" value="Unassembled WGS sequence"/>
</dbReference>
<dbReference type="GO" id="GO:0000160">
    <property type="term" value="P:phosphorelay signal transduction system"/>
    <property type="evidence" value="ECO:0007669"/>
    <property type="project" value="InterPro"/>
</dbReference>
<dbReference type="SUPFAM" id="SSF52172">
    <property type="entry name" value="CheY-like"/>
    <property type="match status" value="1"/>
</dbReference>
<organism evidence="3 4">
    <name type="scientific">Schleiferia thermophila</name>
    <dbReference type="NCBI Taxonomy" id="884107"/>
    <lineage>
        <taxon>Bacteria</taxon>
        <taxon>Pseudomonadati</taxon>
        <taxon>Bacteroidota</taxon>
        <taxon>Flavobacteriia</taxon>
        <taxon>Flavobacteriales</taxon>
        <taxon>Schleiferiaceae</taxon>
        <taxon>Schleiferia</taxon>
    </lineage>
</organism>
<dbReference type="Pfam" id="PF00072">
    <property type="entry name" value="Response_reg"/>
    <property type="match status" value="1"/>
</dbReference>
<protein>
    <submittedName>
        <fullName evidence="3">Response regulator receiver domain-containing protein</fullName>
    </submittedName>
</protein>
<dbReference type="InterPro" id="IPR001789">
    <property type="entry name" value="Sig_transdc_resp-reg_receiver"/>
</dbReference>
<dbReference type="InterPro" id="IPR011006">
    <property type="entry name" value="CheY-like_superfamily"/>
</dbReference>
<proteinExistence type="predicted"/>
<dbReference type="CDD" id="cd00156">
    <property type="entry name" value="REC"/>
    <property type="match status" value="1"/>
</dbReference>
<keyword evidence="1" id="KW-0597">Phosphoprotein</keyword>